<keyword evidence="2" id="KW-0732">Signal</keyword>
<dbReference type="AlphaFoldDB" id="A0A0V8QFA7"/>
<dbReference type="Gene3D" id="2.60.40.1080">
    <property type="match status" value="2"/>
</dbReference>
<dbReference type="EMBL" id="LNAM01000148">
    <property type="protein sequence ID" value="KSV59309.1"/>
    <property type="molecule type" value="Genomic_DNA"/>
</dbReference>
<sequence length="423" mass="47423">MWKRLKVLFLVAVLFLTGISWPQFAKEPASVEAAETYMIYFDSQGGSQVNPITGLTYGSYLSTLPVPTREGYIFEGWYTDLNYTTQFYSYTRIDENKVLFAKWKEKTIISISATYKETTAIKDSLLDKNKITVKAVYSDGTTKILESKDFEVVDLKVGNYGYNLFTVRAGSAMAYFSVQGIQEPLYSVSFYSNGGSYVAPINGIRTDQTISMPAEPAREGYEFKGWYLDNNIFSNQFTSEYKITKSIIVFAKWEKLEVIVEKTEYELNATNLELKVNEEKSLFIESYDEFLEVEYFSENDDIATVSSEGIVEGKAPGIATIYVITPEGKMLECTVAVEGTMAKSIKLNATSKRLKKGKTFQIKTTFSPSNVTSKKLKYTSTNKKIAKVSSTGKVTALKKGTCTIKVQTTDGSGLTKNLKIIVY</sequence>
<gene>
    <name evidence="4" type="ORF">ASU35_09545</name>
</gene>
<evidence type="ECO:0000256" key="1">
    <source>
        <dbReference type="ARBA" id="ARBA00004196"/>
    </source>
</evidence>
<dbReference type="RefSeq" id="WP_058352462.1">
    <property type="nucleotide sequence ID" value="NZ_CABMMD010000148.1"/>
</dbReference>
<evidence type="ECO:0000259" key="3">
    <source>
        <dbReference type="SMART" id="SM00635"/>
    </source>
</evidence>
<dbReference type="InterPro" id="IPR008964">
    <property type="entry name" value="Invasin/intimin_cell_adhesion"/>
</dbReference>
<dbReference type="Pfam" id="PF09479">
    <property type="entry name" value="Flg_new"/>
    <property type="match status" value="2"/>
</dbReference>
<evidence type="ECO:0000256" key="2">
    <source>
        <dbReference type="SAM" id="SignalP"/>
    </source>
</evidence>
<proteinExistence type="predicted"/>
<comment type="caution">
    <text evidence="4">The sequence shown here is derived from an EMBL/GenBank/DDBJ whole genome shotgun (WGS) entry which is preliminary data.</text>
</comment>
<evidence type="ECO:0000313" key="4">
    <source>
        <dbReference type="EMBL" id="KSV59309.1"/>
    </source>
</evidence>
<feature type="signal peptide" evidence="2">
    <location>
        <begin position="1"/>
        <end position="25"/>
    </location>
</feature>
<dbReference type="Pfam" id="PF02368">
    <property type="entry name" value="Big_2"/>
    <property type="match status" value="2"/>
</dbReference>
<evidence type="ECO:0000313" key="5">
    <source>
        <dbReference type="Proteomes" id="UP000054874"/>
    </source>
</evidence>
<reference evidence="4 5" key="1">
    <citation type="submission" date="2015-11" db="EMBL/GenBank/DDBJ databases">
        <title>Butyribacter intestini gen. nov., sp. nov., a butyric acid-producing bacterium of the family Lachnospiraceae isolated from the human faeces.</title>
        <authorList>
            <person name="Zou Y."/>
            <person name="Xue W."/>
            <person name="Luo G."/>
            <person name="Lv M."/>
        </authorList>
    </citation>
    <scope>NUCLEOTIDE SEQUENCE [LARGE SCALE GENOMIC DNA]</scope>
    <source>
        <strain evidence="4 5">ACET-33324</strain>
    </source>
</reference>
<keyword evidence="5" id="KW-1185">Reference proteome</keyword>
<protein>
    <recommendedName>
        <fullName evidence="3">BIG2 domain-containing protein</fullName>
    </recommendedName>
</protein>
<feature type="chain" id="PRO_5006894186" description="BIG2 domain-containing protein" evidence="2">
    <location>
        <begin position="26"/>
        <end position="423"/>
    </location>
</feature>
<dbReference type="OrthoDB" id="1864184at2"/>
<accession>A0A0V8QFA7</accession>
<dbReference type="InterPro" id="IPR003343">
    <property type="entry name" value="Big_2"/>
</dbReference>
<dbReference type="InterPro" id="IPR042229">
    <property type="entry name" value="Listeria/Bacterioides_rpt_sf"/>
</dbReference>
<dbReference type="SUPFAM" id="SSF49373">
    <property type="entry name" value="Invasin/intimin cell-adhesion fragments"/>
    <property type="match status" value="2"/>
</dbReference>
<organism evidence="4 5">
    <name type="scientific">Acetivibrio ethanolgignens</name>
    <dbReference type="NCBI Taxonomy" id="290052"/>
    <lineage>
        <taxon>Bacteria</taxon>
        <taxon>Bacillati</taxon>
        <taxon>Bacillota</taxon>
        <taxon>Clostridia</taxon>
        <taxon>Eubacteriales</taxon>
        <taxon>Oscillospiraceae</taxon>
        <taxon>Acetivibrio</taxon>
    </lineage>
</organism>
<feature type="domain" description="BIG2" evidence="3">
    <location>
        <begin position="261"/>
        <end position="335"/>
    </location>
</feature>
<name>A0A0V8QFA7_9FIRM</name>
<feature type="domain" description="BIG2" evidence="3">
    <location>
        <begin position="341"/>
        <end position="418"/>
    </location>
</feature>
<dbReference type="Proteomes" id="UP000054874">
    <property type="component" value="Unassembled WGS sequence"/>
</dbReference>
<dbReference type="Gene3D" id="2.60.40.4270">
    <property type="entry name" value="Listeria-Bacteroides repeat domain"/>
    <property type="match status" value="2"/>
</dbReference>
<dbReference type="NCBIfam" id="TIGR02543">
    <property type="entry name" value="List_Bact_rpt"/>
    <property type="match status" value="2"/>
</dbReference>
<comment type="subcellular location">
    <subcellularLocation>
        <location evidence="1">Cell envelope</location>
    </subcellularLocation>
</comment>
<dbReference type="InterPro" id="IPR013378">
    <property type="entry name" value="InlB-like_B-rpt"/>
</dbReference>
<dbReference type="SMART" id="SM00635">
    <property type="entry name" value="BID_2"/>
    <property type="match status" value="2"/>
</dbReference>
<dbReference type="GO" id="GO:0030313">
    <property type="term" value="C:cell envelope"/>
    <property type="evidence" value="ECO:0007669"/>
    <property type="project" value="UniProtKB-SubCell"/>
</dbReference>
<dbReference type="STRING" id="290052.ASU35_09545"/>